<protein>
    <submittedName>
        <fullName evidence="11">Acetylornithine deacetylase</fullName>
        <ecNumber evidence="11">3.5.1.16</ecNumber>
    </submittedName>
</protein>
<keyword evidence="9" id="KW-0862">Zinc</keyword>
<dbReference type="EC" id="3.5.1.16" evidence="11"/>
<dbReference type="InterPro" id="IPR001261">
    <property type="entry name" value="ArgE/DapE_CS"/>
</dbReference>
<dbReference type="NCBIfam" id="NF003474">
    <property type="entry name" value="PRK05111.1"/>
    <property type="match status" value="1"/>
</dbReference>
<dbReference type="InterPro" id="IPR010169">
    <property type="entry name" value="AcOrn-deacetyl"/>
</dbReference>
<dbReference type="PROSITE" id="PS00759">
    <property type="entry name" value="ARGE_DAPE_CPG2_2"/>
    <property type="match status" value="1"/>
</dbReference>
<dbReference type="InterPro" id="IPR036264">
    <property type="entry name" value="Bact_exopeptidase_dim_dom"/>
</dbReference>
<keyword evidence="4" id="KW-0963">Cytoplasm</keyword>
<keyword evidence="8 11" id="KW-0378">Hydrolase</keyword>
<dbReference type="EMBL" id="UOFS01000033">
    <property type="protein sequence ID" value="VAW97327.1"/>
    <property type="molecule type" value="Genomic_DNA"/>
</dbReference>
<proteinExistence type="inferred from homology"/>
<dbReference type="GO" id="GO:0005737">
    <property type="term" value="C:cytoplasm"/>
    <property type="evidence" value="ECO:0007669"/>
    <property type="project" value="UniProtKB-SubCell"/>
</dbReference>
<dbReference type="Pfam" id="PF07687">
    <property type="entry name" value="M20_dimer"/>
    <property type="match status" value="1"/>
</dbReference>
<dbReference type="GO" id="GO:0008777">
    <property type="term" value="F:acetylornithine deacetylase activity"/>
    <property type="evidence" value="ECO:0007669"/>
    <property type="project" value="UniProtKB-EC"/>
</dbReference>
<evidence type="ECO:0000256" key="3">
    <source>
        <dbReference type="ARBA" id="ARBA00005691"/>
    </source>
</evidence>
<dbReference type="FunFam" id="3.30.70.360:FF:000003">
    <property type="entry name" value="Acetylornithine deacetylase"/>
    <property type="match status" value="1"/>
</dbReference>
<dbReference type="PANTHER" id="PTHR43808:SF1">
    <property type="entry name" value="ACETYLORNITHINE DEACETYLASE"/>
    <property type="match status" value="1"/>
</dbReference>
<dbReference type="InterPro" id="IPR050072">
    <property type="entry name" value="Peptidase_M20A"/>
</dbReference>
<dbReference type="Pfam" id="PF01546">
    <property type="entry name" value="Peptidase_M20"/>
    <property type="match status" value="1"/>
</dbReference>
<reference evidence="11" key="1">
    <citation type="submission" date="2018-06" db="EMBL/GenBank/DDBJ databases">
        <authorList>
            <person name="Zhirakovskaya E."/>
        </authorList>
    </citation>
    <scope>NUCLEOTIDE SEQUENCE</scope>
</reference>
<dbReference type="NCBIfam" id="TIGR01892">
    <property type="entry name" value="AcOrn-deacetyl"/>
    <property type="match status" value="1"/>
</dbReference>
<dbReference type="SUPFAM" id="SSF53187">
    <property type="entry name" value="Zn-dependent exopeptidases"/>
    <property type="match status" value="1"/>
</dbReference>
<comment type="similarity">
    <text evidence="3">Belongs to the peptidase M20A family. ArgE subfamily.</text>
</comment>
<keyword evidence="6" id="KW-0028">Amino-acid biosynthesis</keyword>
<evidence type="ECO:0000313" key="11">
    <source>
        <dbReference type="EMBL" id="VAW97327.1"/>
    </source>
</evidence>
<dbReference type="InterPro" id="IPR011650">
    <property type="entry name" value="Peptidase_M20_dimer"/>
</dbReference>
<evidence type="ECO:0000256" key="8">
    <source>
        <dbReference type="ARBA" id="ARBA00022801"/>
    </source>
</evidence>
<dbReference type="Gene3D" id="3.40.630.10">
    <property type="entry name" value="Zn peptidases"/>
    <property type="match status" value="1"/>
</dbReference>
<evidence type="ECO:0000256" key="5">
    <source>
        <dbReference type="ARBA" id="ARBA00022571"/>
    </source>
</evidence>
<dbReference type="PANTHER" id="PTHR43808">
    <property type="entry name" value="ACETYLORNITHINE DEACETYLASE"/>
    <property type="match status" value="1"/>
</dbReference>
<keyword evidence="7" id="KW-0479">Metal-binding</keyword>
<accession>A0A3B1ACU0</accession>
<keyword evidence="5" id="KW-0055">Arginine biosynthesis</keyword>
<evidence type="ECO:0000256" key="4">
    <source>
        <dbReference type="ARBA" id="ARBA00022490"/>
    </source>
</evidence>
<gene>
    <name evidence="11" type="ORF">MNBD_GAMMA22-2275</name>
</gene>
<organism evidence="11">
    <name type="scientific">hydrothermal vent metagenome</name>
    <dbReference type="NCBI Taxonomy" id="652676"/>
    <lineage>
        <taxon>unclassified sequences</taxon>
        <taxon>metagenomes</taxon>
        <taxon>ecological metagenomes</taxon>
    </lineage>
</organism>
<evidence type="ECO:0000256" key="1">
    <source>
        <dbReference type="ARBA" id="ARBA00001947"/>
    </source>
</evidence>
<comment type="cofactor">
    <cofactor evidence="1">
        <name>Zn(2+)</name>
        <dbReference type="ChEBI" id="CHEBI:29105"/>
    </cofactor>
</comment>
<sequence length="389" mass="42612">MKKLVPPLLTMINELIATPSISSVNPAYDVSNMNVIELLADWLETAGFSVEILTIPNQKHKANLIATLGSGSGGLVLSGHTDTVPYDEGRWQYDPFKMTQDNNKLYGLGSADMKSFIALAIEAARGLTANDLKQPLIILATADEESSMSGARELVRLNRPNARFAVIGEPTNLKPIHAHKGIIMESITITGRSGHSSNPAYGFNAMETMMDVMQEIKKWRKELQAANIDERFLVPVPTLNFGHIHGGDNPNRICGECELQIDLRPLPEMSLEECRKELAARVSKVVDSRNFQINIKPLIHGTESMLTPKHSEIVIASEQLTGNCAETAAYCTEAPYFNSMGIDTIILGPGSIAQAHQPDEYIETASLKPTVSLLKNLIEKFCIHAQPLA</sequence>
<evidence type="ECO:0000256" key="2">
    <source>
        <dbReference type="ARBA" id="ARBA00004496"/>
    </source>
</evidence>
<dbReference type="CDD" id="cd03894">
    <property type="entry name" value="M20_ArgE"/>
    <property type="match status" value="1"/>
</dbReference>
<name>A0A3B1ACU0_9ZZZZ</name>
<comment type="subcellular location">
    <subcellularLocation>
        <location evidence="2">Cytoplasm</location>
    </subcellularLocation>
</comment>
<dbReference type="InterPro" id="IPR002933">
    <property type="entry name" value="Peptidase_M20"/>
</dbReference>
<dbReference type="Gene3D" id="3.30.70.360">
    <property type="match status" value="1"/>
</dbReference>
<dbReference type="AlphaFoldDB" id="A0A3B1ACU0"/>
<feature type="domain" description="Peptidase M20 dimerisation" evidence="10">
    <location>
        <begin position="178"/>
        <end position="285"/>
    </location>
</feature>
<evidence type="ECO:0000256" key="9">
    <source>
        <dbReference type="ARBA" id="ARBA00022833"/>
    </source>
</evidence>
<evidence type="ECO:0000256" key="7">
    <source>
        <dbReference type="ARBA" id="ARBA00022723"/>
    </source>
</evidence>
<dbReference type="GO" id="GO:0006526">
    <property type="term" value="P:L-arginine biosynthetic process"/>
    <property type="evidence" value="ECO:0007669"/>
    <property type="project" value="UniProtKB-KW"/>
</dbReference>
<evidence type="ECO:0000259" key="10">
    <source>
        <dbReference type="Pfam" id="PF07687"/>
    </source>
</evidence>
<evidence type="ECO:0000256" key="6">
    <source>
        <dbReference type="ARBA" id="ARBA00022605"/>
    </source>
</evidence>
<dbReference type="SUPFAM" id="SSF55031">
    <property type="entry name" value="Bacterial exopeptidase dimerisation domain"/>
    <property type="match status" value="1"/>
</dbReference>
<dbReference type="GO" id="GO:0046872">
    <property type="term" value="F:metal ion binding"/>
    <property type="evidence" value="ECO:0007669"/>
    <property type="project" value="UniProtKB-KW"/>
</dbReference>